<evidence type="ECO:0000313" key="15">
    <source>
        <dbReference type="EMBL" id="KAJ8792304.1"/>
    </source>
</evidence>
<dbReference type="PROSITE" id="PS50229">
    <property type="entry name" value="WH1"/>
    <property type="match status" value="1"/>
</dbReference>
<dbReference type="FunFam" id="2.30.29.30:FF:000130">
    <property type="entry name" value="neural Wiskott-Aldrich syndrome protein"/>
    <property type="match status" value="1"/>
</dbReference>
<evidence type="ECO:0000256" key="3">
    <source>
        <dbReference type="ARBA" id="ARBA00022490"/>
    </source>
</evidence>
<dbReference type="GO" id="GO:0003779">
    <property type="term" value="F:actin binding"/>
    <property type="evidence" value="ECO:0007669"/>
    <property type="project" value="InterPro"/>
</dbReference>
<dbReference type="PROSITE" id="PS50108">
    <property type="entry name" value="CRIB"/>
    <property type="match status" value="1"/>
</dbReference>
<evidence type="ECO:0000256" key="11">
    <source>
        <dbReference type="SAM" id="MobiDB-lite"/>
    </source>
</evidence>
<feature type="region of interest" description="Disordered" evidence="11">
    <location>
        <begin position="306"/>
        <end position="501"/>
    </location>
</feature>
<feature type="compositionally biased region" description="Acidic residues" evidence="11">
    <location>
        <begin position="485"/>
        <end position="501"/>
    </location>
</feature>
<feature type="domain" description="CRIB" evidence="12">
    <location>
        <begin position="237"/>
        <end position="250"/>
    </location>
</feature>
<evidence type="ECO:0000256" key="6">
    <source>
        <dbReference type="ARBA" id="ARBA00023212"/>
    </source>
</evidence>
<evidence type="ECO:0000259" key="14">
    <source>
        <dbReference type="PROSITE" id="PS51082"/>
    </source>
</evidence>
<dbReference type="GO" id="GO:0016020">
    <property type="term" value="C:membrane"/>
    <property type="evidence" value="ECO:0007669"/>
    <property type="project" value="UniProtKB-ARBA"/>
</dbReference>
<feature type="compositionally biased region" description="Gly residues" evidence="11">
    <location>
        <begin position="420"/>
        <end position="431"/>
    </location>
</feature>
<dbReference type="InterPro" id="IPR000697">
    <property type="entry name" value="WH1/EVH1_dom"/>
</dbReference>
<dbReference type="PANTHER" id="PTHR11202">
    <property type="entry name" value="SPROUTY-RELATED, EVH1 DOMAIN-CONTAINING PROTEIN FAMILY MEMBER"/>
    <property type="match status" value="1"/>
</dbReference>
<dbReference type="CDD" id="cd01205">
    <property type="entry name" value="EVH1_WASP-like"/>
    <property type="match status" value="1"/>
</dbReference>
<reference evidence="15 16" key="1">
    <citation type="submission" date="2022-11" db="EMBL/GenBank/DDBJ databases">
        <title>Whole genome sequence of Eschrichtius robustus ER-17-0199.</title>
        <authorList>
            <person name="Bruniche-Olsen A."/>
            <person name="Black A.N."/>
            <person name="Fields C.J."/>
            <person name="Walden K."/>
            <person name="Dewoody J.A."/>
        </authorList>
    </citation>
    <scope>NUCLEOTIDE SEQUENCE [LARGE SCALE GENOMIC DNA]</scope>
    <source>
        <strain evidence="15">ER-17-0199</strain>
        <tissue evidence="15">Blubber</tissue>
    </source>
</reference>
<evidence type="ECO:0000256" key="10">
    <source>
        <dbReference type="ARBA" id="ARBA00070843"/>
    </source>
</evidence>
<name>A0AB34HP25_ESCRO</name>
<accession>A0AB34HP25</accession>
<keyword evidence="16" id="KW-1185">Reference proteome</keyword>
<dbReference type="Pfam" id="PF00568">
    <property type="entry name" value="WH1"/>
    <property type="match status" value="1"/>
</dbReference>
<dbReference type="GO" id="GO:0030041">
    <property type="term" value="P:actin filament polymerization"/>
    <property type="evidence" value="ECO:0007669"/>
    <property type="project" value="UniProtKB-ARBA"/>
</dbReference>
<dbReference type="GO" id="GO:0006955">
    <property type="term" value="P:immune response"/>
    <property type="evidence" value="ECO:0007669"/>
    <property type="project" value="UniProtKB-ARBA"/>
</dbReference>
<keyword evidence="5" id="KW-0677">Repeat</keyword>
<evidence type="ECO:0000256" key="8">
    <source>
        <dbReference type="ARBA" id="ARBA00058739"/>
    </source>
</evidence>
<evidence type="ECO:0000259" key="13">
    <source>
        <dbReference type="PROSITE" id="PS50229"/>
    </source>
</evidence>
<dbReference type="PANTHER" id="PTHR11202:SF36">
    <property type="entry name" value="ACTIN NUCLEATION-PROMOTING FACTOR WASL"/>
    <property type="match status" value="1"/>
</dbReference>
<evidence type="ECO:0000256" key="1">
    <source>
        <dbReference type="ARBA" id="ARBA00004123"/>
    </source>
</evidence>
<dbReference type="Gene3D" id="2.30.29.30">
    <property type="entry name" value="Pleckstrin-homology domain (PH domain)/Phosphotyrosine-binding domain (PTB)"/>
    <property type="match status" value="1"/>
</dbReference>
<dbReference type="InterPro" id="IPR000095">
    <property type="entry name" value="CRIB_dom"/>
</dbReference>
<dbReference type="GO" id="GO:0005856">
    <property type="term" value="C:cytoskeleton"/>
    <property type="evidence" value="ECO:0007669"/>
    <property type="project" value="UniProtKB-SubCell"/>
</dbReference>
<feature type="domain" description="WH1" evidence="13">
    <location>
        <begin position="56"/>
        <end position="165"/>
    </location>
</feature>
<keyword evidence="6" id="KW-0206">Cytoskeleton</keyword>
<keyword evidence="3" id="KW-0963">Cytoplasm</keyword>
<evidence type="ECO:0000313" key="16">
    <source>
        <dbReference type="Proteomes" id="UP001159641"/>
    </source>
</evidence>
<feature type="region of interest" description="Disordered" evidence="11">
    <location>
        <begin position="163"/>
        <end position="189"/>
    </location>
</feature>
<dbReference type="GO" id="GO:0005829">
    <property type="term" value="C:cytosol"/>
    <property type="evidence" value="ECO:0007669"/>
    <property type="project" value="UniProtKB-ARBA"/>
</dbReference>
<dbReference type="InterPro" id="IPR011993">
    <property type="entry name" value="PH-like_dom_sf"/>
</dbReference>
<dbReference type="Pfam" id="PF00786">
    <property type="entry name" value="PBD"/>
    <property type="match status" value="1"/>
</dbReference>
<gene>
    <name evidence="15" type="ORF">J1605_004085</name>
</gene>
<dbReference type="SMART" id="SM00461">
    <property type="entry name" value="WH1"/>
    <property type="match status" value="1"/>
</dbReference>
<organism evidence="15 16">
    <name type="scientific">Eschrichtius robustus</name>
    <name type="common">California gray whale</name>
    <name type="synonym">Eschrichtius gibbosus</name>
    <dbReference type="NCBI Taxonomy" id="9764"/>
    <lineage>
        <taxon>Eukaryota</taxon>
        <taxon>Metazoa</taxon>
        <taxon>Chordata</taxon>
        <taxon>Craniata</taxon>
        <taxon>Vertebrata</taxon>
        <taxon>Euteleostomi</taxon>
        <taxon>Mammalia</taxon>
        <taxon>Eutheria</taxon>
        <taxon>Laurasiatheria</taxon>
        <taxon>Artiodactyla</taxon>
        <taxon>Whippomorpha</taxon>
        <taxon>Cetacea</taxon>
        <taxon>Mysticeti</taxon>
        <taxon>Eschrichtiidae</taxon>
        <taxon>Eschrichtius</taxon>
    </lineage>
</organism>
<evidence type="ECO:0000256" key="4">
    <source>
        <dbReference type="ARBA" id="ARBA00022553"/>
    </source>
</evidence>
<dbReference type="PROSITE" id="PS51082">
    <property type="entry name" value="WH2"/>
    <property type="match status" value="1"/>
</dbReference>
<dbReference type="FunFam" id="3.90.810.10:FF:000003">
    <property type="entry name" value="Neural Wiskott-Aldrich syndrome protein-like"/>
    <property type="match status" value="1"/>
</dbReference>
<evidence type="ECO:0000259" key="12">
    <source>
        <dbReference type="PROSITE" id="PS50108"/>
    </source>
</evidence>
<dbReference type="InterPro" id="IPR003124">
    <property type="entry name" value="WH2_dom"/>
</dbReference>
<dbReference type="Proteomes" id="UP001159641">
    <property type="component" value="Unassembled WGS sequence"/>
</dbReference>
<feature type="domain" description="WH2" evidence="14">
    <location>
        <begin position="429"/>
        <end position="446"/>
    </location>
</feature>
<evidence type="ECO:0000256" key="2">
    <source>
        <dbReference type="ARBA" id="ARBA00004245"/>
    </source>
</evidence>
<evidence type="ECO:0000256" key="5">
    <source>
        <dbReference type="ARBA" id="ARBA00022737"/>
    </source>
</evidence>
<proteinExistence type="predicted"/>
<feature type="compositionally biased region" description="Pro residues" evidence="11">
    <location>
        <begin position="339"/>
        <end position="417"/>
    </location>
</feature>
<comment type="subunit">
    <text evidence="9">Binds the Arp2/3 complex. Interacts with CDC42, RAC, NCK, HCK, FYN, SRC kinase FGR, BTK, ABL1, PSTPIP1, WIP, and to the p85 subunit of PLC-gamma. Interacts (via C-terminus) with ALDOA. Interacts with NCK1 (via SH3 domains). Interacts with FCHSD2.</text>
</comment>
<dbReference type="InterPro" id="IPR036936">
    <property type="entry name" value="CRIB_dom_sf"/>
</dbReference>
<dbReference type="CDD" id="cd00132">
    <property type="entry name" value="CRIB"/>
    <property type="match status" value="1"/>
</dbReference>
<dbReference type="AlphaFoldDB" id="A0AB34HP25"/>
<evidence type="ECO:0000256" key="9">
    <source>
        <dbReference type="ARBA" id="ARBA00065809"/>
    </source>
</evidence>
<evidence type="ECO:0000256" key="7">
    <source>
        <dbReference type="ARBA" id="ARBA00023242"/>
    </source>
</evidence>
<dbReference type="Gene3D" id="3.90.810.10">
    <property type="entry name" value="CRIB domain"/>
    <property type="match status" value="2"/>
</dbReference>
<comment type="subcellular location">
    <subcellularLocation>
        <location evidence="2">Cytoplasm</location>
        <location evidence="2">Cytoskeleton</location>
    </subcellularLocation>
    <subcellularLocation>
        <location evidence="1">Nucleus</location>
    </subcellularLocation>
</comment>
<dbReference type="GO" id="GO:0006952">
    <property type="term" value="P:defense response"/>
    <property type="evidence" value="ECO:0007669"/>
    <property type="project" value="UniProtKB-ARBA"/>
</dbReference>
<dbReference type="EMBL" id="JAIQCJ010001117">
    <property type="protein sequence ID" value="KAJ8792304.1"/>
    <property type="molecule type" value="Genomic_DNA"/>
</dbReference>
<dbReference type="GO" id="GO:0005634">
    <property type="term" value="C:nucleus"/>
    <property type="evidence" value="ECO:0007669"/>
    <property type="project" value="UniProtKB-SubCell"/>
</dbReference>
<sequence length="501" mass="53610">MPRTHDQWEPGARERRRDYVILRTRVASKNSEDENSVIDQSEATADHENQRLFEMLGRKCWTLATAVVQLYLALPRGAEHWTKEHCGAVCFVKDNPQKSYFIRLYGLQAGRLLWEQELYSQLVYSTPTPFFHTFAGDDCQAGLNFADEGEAQAFRTLVQEKIQKRNQRQGGDRRQLPRPPVPANEGPAAGSLSLGLVTVDIQNPDITNSRYRGLPAPGPGPGDKKRSGKKKISKADIGAPSGFKHVSHVGWDPQNGFDVNNLDPDLRSLFSKAGISEAQLTDAETSKFIYDFIENQGGLEAVRKEMRRQEPLPPPPPPSRGGNQPPRPPAVGSNKGRPGPLPPVPSGGAPPPPTPRGPPPPGRGGPPPPPPPATGRSVPPPPPPPGAGGPPLPPPPPPPPPPPSSGDGPIAPPPPPSLGLVGGLAPGGGRGALLDQIRQGIQLNKTPGAPESSALQPPPQSSEGLVGALMHVMQKRSRAIHSSDEGEDQAGDDDEDDEWDD</sequence>
<dbReference type="GO" id="GO:0042802">
    <property type="term" value="F:identical protein binding"/>
    <property type="evidence" value="ECO:0007669"/>
    <property type="project" value="UniProtKB-ARBA"/>
</dbReference>
<comment type="caution">
    <text evidence="15">The sequence shown here is derived from an EMBL/GenBank/DDBJ whole genome shotgun (WGS) entry which is preliminary data.</text>
</comment>
<comment type="function">
    <text evidence="8">Effector protein for Rho-type GTPases that regulates actin filament reorganization via its interaction with the Arp2/3 complex. Important for efficient actin polymerization. Possible regulator of lymphocyte and platelet function. Mediates actin filament reorganization and the formation of actin pedestals upon infection by pathogenic bacteria. In addition to its role in the cytoplasmic cytoskeleton, also promotes actin polymerization in the nucleus, thereby regulating gene transcription and repair of damaged DNA. Promotes homologous recombination (HR) repair in response to DNA damage by promoting nuclear actin polymerization, leading to drive motility of double-strand breaks (DSBs).</text>
</comment>
<dbReference type="Pfam" id="PF02205">
    <property type="entry name" value="WH2"/>
    <property type="match status" value="1"/>
</dbReference>
<feature type="region of interest" description="Disordered" evidence="11">
    <location>
        <begin position="206"/>
        <end position="242"/>
    </location>
</feature>
<keyword evidence="4" id="KW-0597">Phosphoprotein</keyword>
<dbReference type="SUPFAM" id="SSF50729">
    <property type="entry name" value="PH domain-like"/>
    <property type="match status" value="1"/>
</dbReference>
<dbReference type="InterPro" id="IPR011026">
    <property type="entry name" value="WAS_C"/>
</dbReference>
<protein>
    <recommendedName>
        <fullName evidence="10">Actin nucleation-promoting factor WAS</fullName>
    </recommendedName>
</protein>
<dbReference type="InterPro" id="IPR033927">
    <property type="entry name" value="WASPfam_EVH1"/>
</dbReference>
<dbReference type="SUPFAM" id="SSF47912">
    <property type="entry name" value="Wiscott-Aldrich syndrome protein, WASP, C-terminal domain"/>
    <property type="match status" value="2"/>
</dbReference>
<dbReference type="FunFam" id="3.90.810.10:FF:000008">
    <property type="entry name" value="wiskott-Aldrich syndrome protein"/>
    <property type="match status" value="1"/>
</dbReference>
<dbReference type="SMART" id="SM00246">
    <property type="entry name" value="WH2"/>
    <property type="match status" value="1"/>
</dbReference>
<dbReference type="SMART" id="SM00285">
    <property type="entry name" value="PBD"/>
    <property type="match status" value="1"/>
</dbReference>
<feature type="compositionally biased region" description="Pro residues" evidence="11">
    <location>
        <begin position="311"/>
        <end position="329"/>
    </location>
</feature>
<keyword evidence="7" id="KW-0539">Nucleus</keyword>